<dbReference type="EMBL" id="LOWA01000032">
    <property type="protein sequence ID" value="KVE26996.1"/>
    <property type="molecule type" value="Genomic_DNA"/>
</dbReference>
<sequence>MALDNAVPTQYSLLEFQEVYLRAIALSWRDPVFKAALLENPQDAIERYLNYRCPWIVDLKITEAGPECGWDAQAQRWNLPRNAITFGVPKRPELAEQAIALAAYNDSGPAYLFSCC</sequence>
<gene>
    <name evidence="2" type="ORF">BSIN_0681</name>
    <name evidence="1" type="ORF">WS67_15665</name>
</gene>
<dbReference type="GO" id="GO:0003824">
    <property type="term" value="F:catalytic activity"/>
    <property type="evidence" value="ECO:0007669"/>
    <property type="project" value="InterPro"/>
</dbReference>
<dbReference type="InterPro" id="IPR036648">
    <property type="entry name" value="CN_Hdrase_a/SCN_Hdrase_g_sf"/>
</dbReference>
<evidence type="ECO:0008006" key="5">
    <source>
        <dbReference type="Google" id="ProtNLM"/>
    </source>
</evidence>
<protein>
    <recommendedName>
        <fullName evidence="5">Ribosomal natural product, two-chain TOMM family</fullName>
    </recommendedName>
</protein>
<reference evidence="2 4" key="2">
    <citation type="submission" date="2017-04" db="EMBL/GenBank/DDBJ databases">
        <authorList>
            <person name="Afonso C.L."/>
            <person name="Miller P.J."/>
            <person name="Scott M.A."/>
            <person name="Spackman E."/>
            <person name="Goraichik I."/>
            <person name="Dimitrov K.M."/>
            <person name="Suarez D.L."/>
            <person name="Swayne D.E."/>
        </authorList>
    </citation>
    <scope>NUCLEOTIDE SEQUENCE [LARGE SCALE GENOMIC DNA]</scope>
    <source>
        <strain evidence="2">LMG 28154</strain>
    </source>
</reference>
<dbReference type="SUPFAM" id="SSF56209">
    <property type="entry name" value="Nitrile hydratase alpha chain"/>
    <property type="match status" value="1"/>
</dbReference>
<evidence type="ECO:0000313" key="4">
    <source>
        <dbReference type="Proteomes" id="UP000198460"/>
    </source>
</evidence>
<dbReference type="OrthoDB" id="6287017at2"/>
<dbReference type="NCBIfam" id="TIGR03795">
    <property type="entry name" value="RNP_Burkhold"/>
    <property type="match status" value="1"/>
</dbReference>
<accession>A0A103E251</accession>
<dbReference type="EMBL" id="FXAN01000083">
    <property type="protein sequence ID" value="SMG01782.1"/>
    <property type="molecule type" value="Genomic_DNA"/>
</dbReference>
<evidence type="ECO:0000313" key="2">
    <source>
        <dbReference type="EMBL" id="SMG01782.1"/>
    </source>
</evidence>
<proteinExistence type="predicted"/>
<dbReference type="AlphaFoldDB" id="A0A103E251"/>
<dbReference type="Proteomes" id="UP000062788">
    <property type="component" value="Unassembled WGS sequence"/>
</dbReference>
<reference evidence="1 3" key="1">
    <citation type="submission" date="2015-11" db="EMBL/GenBank/DDBJ databases">
        <title>Expanding the genomic diversity of Burkholderia species for the development of highly accurate diagnostics.</title>
        <authorList>
            <person name="Sahl J."/>
            <person name="Keim P."/>
            <person name="Wagner D."/>
        </authorList>
    </citation>
    <scope>NUCLEOTIDE SEQUENCE [LARGE SCALE GENOMIC DNA]</scope>
    <source>
        <strain evidence="1 3">TSV85</strain>
    </source>
</reference>
<organism evidence="1 3">
    <name type="scientific">Burkholderia singularis</name>
    <dbReference type="NCBI Taxonomy" id="1503053"/>
    <lineage>
        <taxon>Bacteria</taxon>
        <taxon>Pseudomonadati</taxon>
        <taxon>Pseudomonadota</taxon>
        <taxon>Betaproteobacteria</taxon>
        <taxon>Burkholderiales</taxon>
        <taxon>Burkholderiaceae</taxon>
        <taxon>Burkholderia</taxon>
        <taxon>pseudomallei group</taxon>
    </lineage>
</organism>
<evidence type="ECO:0000313" key="3">
    <source>
        <dbReference type="Proteomes" id="UP000062788"/>
    </source>
</evidence>
<dbReference type="Proteomes" id="UP000198460">
    <property type="component" value="Unassembled WGS sequence"/>
</dbReference>
<keyword evidence="3" id="KW-1185">Reference proteome</keyword>
<dbReference type="InterPro" id="IPR022261">
    <property type="entry name" value="RNP_Burkhold"/>
</dbReference>
<dbReference type="GO" id="GO:0046914">
    <property type="term" value="F:transition metal ion binding"/>
    <property type="evidence" value="ECO:0007669"/>
    <property type="project" value="InterPro"/>
</dbReference>
<name>A0A103E251_9BURK</name>
<evidence type="ECO:0000313" key="1">
    <source>
        <dbReference type="EMBL" id="KVE26996.1"/>
    </source>
</evidence>
<dbReference type="RefSeq" id="WP_059517826.1">
    <property type="nucleotide sequence ID" value="NZ_CP013448.1"/>
</dbReference>